<dbReference type="EMBL" id="LUFC02000904">
    <property type="protein sequence ID" value="KAF4493386.1"/>
    <property type="molecule type" value="Genomic_DNA"/>
</dbReference>
<sequence>MEDRRDYHFDGGHEDEVDWAYETDADDVERGTGSLLGTTCLEGYPTLTSPLRSNPFVRKRTRTEISEGSTDEVGILAFFFLFGIQTQAFCLVTLLVVTFVVFVLCGAHELWEEVLRHFKAKAAWLAIAGQRVATHEEELFLQNLGVMGAVFYDAIGNVEGTRRPDECMHEVSE</sequence>
<keyword evidence="3" id="KW-1185">Reference proteome</keyword>
<keyword evidence="1" id="KW-0812">Transmembrane</keyword>
<dbReference type="Proteomes" id="UP000737391">
    <property type="component" value="Unassembled WGS sequence"/>
</dbReference>
<comment type="caution">
    <text evidence="2">The sequence shown here is derived from an EMBL/GenBank/DDBJ whole genome shotgun (WGS) entry which is preliminary data.</text>
</comment>
<protein>
    <submittedName>
        <fullName evidence="2">Uncharacterized protein</fullName>
    </submittedName>
</protein>
<evidence type="ECO:0000313" key="2">
    <source>
        <dbReference type="EMBL" id="KAF4493386.1"/>
    </source>
</evidence>
<keyword evidence="1" id="KW-1133">Transmembrane helix</keyword>
<accession>A0A9P5E3W2</accession>
<name>A0A9P5E3W2_9HYPO</name>
<keyword evidence="1" id="KW-0472">Membrane</keyword>
<feature type="transmembrane region" description="Helical" evidence="1">
    <location>
        <begin position="75"/>
        <end position="107"/>
    </location>
</feature>
<proteinExistence type="predicted"/>
<feature type="non-terminal residue" evidence="2">
    <location>
        <position position="1"/>
    </location>
</feature>
<evidence type="ECO:0000256" key="1">
    <source>
        <dbReference type="SAM" id="Phobius"/>
    </source>
</evidence>
<gene>
    <name evidence="2" type="ORF">FAGAP_10492</name>
</gene>
<evidence type="ECO:0000313" key="3">
    <source>
        <dbReference type="Proteomes" id="UP000737391"/>
    </source>
</evidence>
<organism evidence="2 3">
    <name type="scientific">Fusarium agapanthi</name>
    <dbReference type="NCBI Taxonomy" id="1803897"/>
    <lineage>
        <taxon>Eukaryota</taxon>
        <taxon>Fungi</taxon>
        <taxon>Dikarya</taxon>
        <taxon>Ascomycota</taxon>
        <taxon>Pezizomycotina</taxon>
        <taxon>Sordariomycetes</taxon>
        <taxon>Hypocreomycetidae</taxon>
        <taxon>Hypocreales</taxon>
        <taxon>Nectriaceae</taxon>
        <taxon>Fusarium</taxon>
        <taxon>Fusarium fujikuroi species complex</taxon>
    </lineage>
</organism>
<dbReference type="AlphaFoldDB" id="A0A9P5E3W2"/>
<reference evidence="2" key="1">
    <citation type="submission" date="2020-01" db="EMBL/GenBank/DDBJ databases">
        <title>Identification and distribution of gene clusters putatively required for synthesis of sphingolipid metabolism inhibitors in phylogenetically diverse species of the filamentous fungus Fusarium.</title>
        <authorList>
            <person name="Kim H.-S."/>
            <person name="Busman M."/>
            <person name="Brown D.W."/>
            <person name="Divon H."/>
            <person name="Uhlig S."/>
            <person name="Proctor R.H."/>
        </authorList>
    </citation>
    <scope>NUCLEOTIDE SEQUENCE</scope>
    <source>
        <strain evidence="2">NRRL 31653</strain>
    </source>
</reference>